<accession>A0A9Q3DG11</accession>
<evidence type="ECO:0000313" key="1">
    <source>
        <dbReference type="EMBL" id="MBW0502365.1"/>
    </source>
</evidence>
<name>A0A9Q3DG11_9BASI</name>
<gene>
    <name evidence="1" type="ORF">O181_042080</name>
</gene>
<keyword evidence="2" id="KW-1185">Reference proteome</keyword>
<dbReference type="Proteomes" id="UP000765509">
    <property type="component" value="Unassembled WGS sequence"/>
</dbReference>
<sequence length="107" mass="12021">MCLNAQDSQTPLVTPTRRMPYIIGIATKTILCIDNSQHSLTIDSGAHCSIGARGYLENNFPNWEKKLFPIKAKSSKSASGKMIFIGTIIKEMIIPYRKVNIRLHPEF</sequence>
<organism evidence="1 2">
    <name type="scientific">Austropuccinia psidii MF-1</name>
    <dbReference type="NCBI Taxonomy" id="1389203"/>
    <lineage>
        <taxon>Eukaryota</taxon>
        <taxon>Fungi</taxon>
        <taxon>Dikarya</taxon>
        <taxon>Basidiomycota</taxon>
        <taxon>Pucciniomycotina</taxon>
        <taxon>Pucciniomycetes</taxon>
        <taxon>Pucciniales</taxon>
        <taxon>Sphaerophragmiaceae</taxon>
        <taxon>Austropuccinia</taxon>
    </lineage>
</organism>
<comment type="caution">
    <text evidence="1">The sequence shown here is derived from an EMBL/GenBank/DDBJ whole genome shotgun (WGS) entry which is preliminary data.</text>
</comment>
<dbReference type="AlphaFoldDB" id="A0A9Q3DG11"/>
<reference evidence="1" key="1">
    <citation type="submission" date="2021-03" db="EMBL/GenBank/DDBJ databases">
        <title>Draft genome sequence of rust myrtle Austropuccinia psidii MF-1, a brazilian biotype.</title>
        <authorList>
            <person name="Quecine M.C."/>
            <person name="Pachon D.M.R."/>
            <person name="Bonatelli M.L."/>
            <person name="Correr F.H."/>
            <person name="Franceschini L.M."/>
            <person name="Leite T.F."/>
            <person name="Margarido G.R.A."/>
            <person name="Almeida C.A."/>
            <person name="Ferrarezi J.A."/>
            <person name="Labate C.A."/>
        </authorList>
    </citation>
    <scope>NUCLEOTIDE SEQUENCE</scope>
    <source>
        <strain evidence="1">MF-1</strain>
    </source>
</reference>
<proteinExistence type="predicted"/>
<dbReference type="EMBL" id="AVOT02016783">
    <property type="protein sequence ID" value="MBW0502365.1"/>
    <property type="molecule type" value="Genomic_DNA"/>
</dbReference>
<protein>
    <submittedName>
        <fullName evidence="1">Uncharacterized protein</fullName>
    </submittedName>
</protein>
<evidence type="ECO:0000313" key="2">
    <source>
        <dbReference type="Proteomes" id="UP000765509"/>
    </source>
</evidence>